<accession>A0A290WSK7</accession>
<gene>
    <name evidence="1" type="ORF">CNX70_06570</name>
</gene>
<organism evidence="1 2">
    <name type="scientific">Janthinobacterium svalbardensis</name>
    <dbReference type="NCBI Taxonomy" id="368607"/>
    <lineage>
        <taxon>Bacteria</taxon>
        <taxon>Pseudomonadati</taxon>
        <taxon>Pseudomonadota</taxon>
        <taxon>Betaproteobacteria</taxon>
        <taxon>Burkholderiales</taxon>
        <taxon>Oxalobacteraceae</taxon>
        <taxon>Janthinobacterium</taxon>
    </lineage>
</organism>
<proteinExistence type="predicted"/>
<protein>
    <submittedName>
        <fullName evidence="1">Uncharacterized protein</fullName>
    </submittedName>
</protein>
<dbReference type="AlphaFoldDB" id="A0A290WSK7"/>
<name>A0A290WSK7_9BURK</name>
<dbReference type="Proteomes" id="UP000218437">
    <property type="component" value="Chromosome"/>
</dbReference>
<evidence type="ECO:0000313" key="1">
    <source>
        <dbReference type="EMBL" id="ATD59889.1"/>
    </source>
</evidence>
<reference evidence="1 2" key="1">
    <citation type="submission" date="2017-09" db="EMBL/GenBank/DDBJ databases">
        <title>Complete genome sequence of Janthinobacterium svalbardensis PAMC 27463.</title>
        <authorList>
            <person name="Cho Y.-J."/>
            <person name="Cho A."/>
            <person name="Kim O.-S."/>
            <person name="Lee J.-I."/>
        </authorList>
    </citation>
    <scope>NUCLEOTIDE SEQUENCE [LARGE SCALE GENOMIC DNA]</scope>
    <source>
        <strain evidence="1 2">PAMC 27463</strain>
    </source>
</reference>
<dbReference type="KEGG" id="jsv:CNX70_06570"/>
<sequence length="101" mass="11321">MWPALMMFIEKQRATGICGLLLRVNEDNERCQKCSGLACLIRFVWAPGTAFMARWRAKGGMLDLAQRREILPFAVVSLRQQRTGGQVTADLSARILEDGLP</sequence>
<evidence type="ECO:0000313" key="2">
    <source>
        <dbReference type="Proteomes" id="UP000218437"/>
    </source>
</evidence>
<dbReference type="EMBL" id="CP023422">
    <property type="protein sequence ID" value="ATD59889.1"/>
    <property type="molecule type" value="Genomic_DNA"/>
</dbReference>
<keyword evidence="2" id="KW-1185">Reference proteome</keyword>